<evidence type="ECO:0000313" key="2">
    <source>
        <dbReference type="Proteomes" id="UP000201728"/>
    </source>
</evidence>
<protein>
    <submittedName>
        <fullName evidence="1">Uncharacterized protein</fullName>
    </submittedName>
</protein>
<name>A0A222P489_9GAMM</name>
<dbReference type="KEGG" id="lcd:clem_10455"/>
<dbReference type="Proteomes" id="UP000201728">
    <property type="component" value="Chromosome"/>
</dbReference>
<gene>
    <name evidence="1" type="ORF">clem_10455</name>
</gene>
<keyword evidence="2" id="KW-1185">Reference proteome</keyword>
<reference evidence="2" key="1">
    <citation type="submission" date="2016-07" db="EMBL/GenBank/DDBJ databases">
        <authorList>
            <person name="Florea S."/>
            <person name="Webb J.S."/>
            <person name="Jaromczyk J."/>
            <person name="Schardl C.L."/>
        </authorList>
    </citation>
    <scope>NUCLEOTIDE SEQUENCE [LARGE SCALE GENOMIC DNA]</scope>
    <source>
        <strain evidence="2">CDC-D5610</strain>
    </source>
</reference>
<dbReference type="EMBL" id="CP016397">
    <property type="protein sequence ID" value="ASQ46637.1"/>
    <property type="molecule type" value="Genomic_DNA"/>
</dbReference>
<organism evidence="1 2">
    <name type="scientific">Legionella clemsonensis</name>
    <dbReference type="NCBI Taxonomy" id="1867846"/>
    <lineage>
        <taxon>Bacteria</taxon>
        <taxon>Pseudomonadati</taxon>
        <taxon>Pseudomonadota</taxon>
        <taxon>Gammaproteobacteria</taxon>
        <taxon>Legionellales</taxon>
        <taxon>Legionellaceae</taxon>
        <taxon>Legionella</taxon>
    </lineage>
</organism>
<sequence>MQFTASSPGKILLYLNYKQQGVSLEQSEGAPADKSRSLNERSFKRQCRFQDDVCYNLLHIFFHLVIQNAAKPHEGLQVEPDSISKRSFALLPKTYVMSNVVTHLLIKDVRHVERSETSPNKGSFTLLRDDRRLF</sequence>
<proteinExistence type="predicted"/>
<accession>A0A222P489</accession>
<dbReference type="AlphaFoldDB" id="A0A222P489"/>
<evidence type="ECO:0000313" key="1">
    <source>
        <dbReference type="EMBL" id="ASQ46637.1"/>
    </source>
</evidence>